<keyword evidence="3" id="KW-1185">Reference proteome</keyword>
<feature type="compositionally biased region" description="Polar residues" evidence="1">
    <location>
        <begin position="616"/>
        <end position="626"/>
    </location>
</feature>
<evidence type="ECO:0000313" key="3">
    <source>
        <dbReference type="Proteomes" id="UP001497392"/>
    </source>
</evidence>
<feature type="region of interest" description="Disordered" evidence="1">
    <location>
        <begin position="506"/>
        <end position="534"/>
    </location>
</feature>
<evidence type="ECO:0000313" key="2">
    <source>
        <dbReference type="EMBL" id="CAL5221983.1"/>
    </source>
</evidence>
<feature type="compositionally biased region" description="Low complexity" evidence="1">
    <location>
        <begin position="548"/>
        <end position="558"/>
    </location>
</feature>
<protein>
    <submittedName>
        <fullName evidence="2">G4266 protein</fullName>
    </submittedName>
</protein>
<accession>A0ABP1FUX3</accession>
<feature type="region of interest" description="Disordered" evidence="1">
    <location>
        <begin position="375"/>
        <end position="440"/>
    </location>
</feature>
<evidence type="ECO:0000256" key="1">
    <source>
        <dbReference type="SAM" id="MobiDB-lite"/>
    </source>
</evidence>
<proteinExistence type="predicted"/>
<feature type="compositionally biased region" description="Polar residues" evidence="1">
    <location>
        <begin position="582"/>
        <end position="596"/>
    </location>
</feature>
<sequence>MRKPKNSNEGKDRLKALAAAAARAAGANLTTYFADDDGRGSRESGSGELSPVEQPPQSNGLPVKLIPSSAPPQQPVGKPATQDALPMPEPQQAPPVGDPQVTVRLVKPEEADVVAKQSARMARLITSGDGTLIQAEPSTSGELPPHIGPINRQNSLEFLPVLPPMHVHSHPVTTGHGQFGQTPPQTFVRPEDDPKPLPKIVLAQPAGGRSPPNRANSGGPNSPPPQVTISVRRDPPAEGMEVDDGSPNGYFSQNPNQSQTQSGGRRRQKHPGLPPLAGRGSGRKGKRGGASGAGEQRWQVLPQEPVAPSSLGSPALGATVAAVAAAALHTSAALPPGMTIGPMQQMLLDGASGMDVQVPEGSAPLALQSMKALSLEPSPSGSISPFANAPAAQTSSEESDTESDEKQGNGEGMKRRHSQTMDPVVRPLKKAKRSASRQASLNTVLAAVEERATRQGSGAMDASIGCAPTTVEDCLKASSFGVIRKDKRTAKAPRIDGSTRVWGATFNQAAEPSRPREVRPVMSPSSQPIASLSSSESAAAISLLALAPGTPPALSSPSGTPPSGGPGLQLSASGSGDFRPAQMQQQLAAQRPTSGQAGMEQPAEPMDSDMAPAGQHEQQGAEQPQAGNEGAASEKQPPASQDNGSNGSAGQNGQGQGSDTNGAPTSTGLPIAPLRLDSGLQAQEPNEGTAELSMGLWSGKLKHRMATAGGYSTVDLLNLTALVPDRYLEQLPPTLFVTELLARSAVQMSKHYIVQCQLGFLTDRQLTKLQLLANSKLVAVCQLQHCKLTLVPYLEGRSGKLCLMGFLIADDLGT</sequence>
<feature type="compositionally biased region" description="Pro residues" evidence="1">
    <location>
        <begin position="87"/>
        <end position="97"/>
    </location>
</feature>
<feature type="region of interest" description="Disordered" evidence="1">
    <location>
        <begin position="548"/>
        <end position="672"/>
    </location>
</feature>
<gene>
    <name evidence="2" type="primary">g4266</name>
    <name evidence="2" type="ORF">VP750_LOCUS3642</name>
</gene>
<feature type="compositionally biased region" description="Polar residues" evidence="1">
    <location>
        <begin position="171"/>
        <end position="185"/>
    </location>
</feature>
<feature type="compositionally biased region" description="Low complexity" evidence="1">
    <location>
        <begin position="523"/>
        <end position="534"/>
    </location>
</feature>
<feature type="compositionally biased region" description="Low complexity" evidence="1">
    <location>
        <begin position="639"/>
        <end position="649"/>
    </location>
</feature>
<reference evidence="2 3" key="1">
    <citation type="submission" date="2024-06" db="EMBL/GenBank/DDBJ databases">
        <authorList>
            <person name="Kraege A."/>
            <person name="Thomma B."/>
        </authorList>
    </citation>
    <scope>NUCLEOTIDE SEQUENCE [LARGE SCALE GENOMIC DNA]</scope>
</reference>
<organism evidence="2 3">
    <name type="scientific">Coccomyxa viridis</name>
    <dbReference type="NCBI Taxonomy" id="1274662"/>
    <lineage>
        <taxon>Eukaryota</taxon>
        <taxon>Viridiplantae</taxon>
        <taxon>Chlorophyta</taxon>
        <taxon>core chlorophytes</taxon>
        <taxon>Trebouxiophyceae</taxon>
        <taxon>Trebouxiophyceae incertae sedis</taxon>
        <taxon>Coccomyxaceae</taxon>
        <taxon>Coccomyxa</taxon>
    </lineage>
</organism>
<feature type="region of interest" description="Disordered" evidence="1">
    <location>
        <begin position="30"/>
        <end position="102"/>
    </location>
</feature>
<feature type="region of interest" description="Disordered" evidence="1">
    <location>
        <begin position="165"/>
        <end position="314"/>
    </location>
</feature>
<dbReference type="Proteomes" id="UP001497392">
    <property type="component" value="Unassembled WGS sequence"/>
</dbReference>
<name>A0ABP1FUX3_9CHLO</name>
<comment type="caution">
    <text evidence="2">The sequence shown here is derived from an EMBL/GenBank/DDBJ whole genome shotgun (WGS) entry which is preliminary data.</text>
</comment>
<dbReference type="EMBL" id="CAXHTA020000006">
    <property type="protein sequence ID" value="CAL5221983.1"/>
    <property type="molecule type" value="Genomic_DNA"/>
</dbReference>
<feature type="region of interest" description="Disordered" evidence="1">
    <location>
        <begin position="130"/>
        <end position="151"/>
    </location>
</feature>